<reference evidence="1 2" key="1">
    <citation type="submission" date="2017-11" db="EMBL/GenBank/DDBJ databases">
        <title>De novo assembly and phasing of dikaryotic genomes from two isolates of Puccinia coronata f. sp. avenae, the causal agent of oat crown rust.</title>
        <authorList>
            <person name="Miller M.E."/>
            <person name="Zhang Y."/>
            <person name="Omidvar V."/>
            <person name="Sperschneider J."/>
            <person name="Schwessinger B."/>
            <person name="Raley C."/>
            <person name="Palmer J.M."/>
            <person name="Garnica D."/>
            <person name="Upadhyaya N."/>
            <person name="Rathjen J."/>
            <person name="Taylor J.M."/>
            <person name="Park R.F."/>
            <person name="Dodds P.N."/>
            <person name="Hirsch C.D."/>
            <person name="Kianian S.F."/>
            <person name="Figueroa M."/>
        </authorList>
    </citation>
    <scope>NUCLEOTIDE SEQUENCE [LARGE SCALE GENOMIC DNA]</scope>
    <source>
        <strain evidence="1">12NC29</strain>
    </source>
</reference>
<evidence type="ECO:0000313" key="1">
    <source>
        <dbReference type="EMBL" id="PLW12841.1"/>
    </source>
</evidence>
<sequence length="84" mass="9115">MGVSSLLHLVQPILEELALPAVAMHFEPLQLAGTTIQGSFLGDAKMYGKAVVLGFGRKVAEEEEIAVNHFFGHFAAEPLQRPEL</sequence>
<protein>
    <submittedName>
        <fullName evidence="1">Uncharacterized protein</fullName>
    </submittedName>
</protein>
<comment type="caution">
    <text evidence="1">The sequence shown here is derived from an EMBL/GenBank/DDBJ whole genome shotgun (WGS) entry which is preliminary data.</text>
</comment>
<proteinExistence type="predicted"/>
<keyword evidence="2" id="KW-1185">Reference proteome</keyword>
<accession>A0A2N5SHZ2</accession>
<organism evidence="1 2">
    <name type="scientific">Puccinia coronata f. sp. avenae</name>
    <dbReference type="NCBI Taxonomy" id="200324"/>
    <lineage>
        <taxon>Eukaryota</taxon>
        <taxon>Fungi</taxon>
        <taxon>Dikarya</taxon>
        <taxon>Basidiomycota</taxon>
        <taxon>Pucciniomycotina</taxon>
        <taxon>Pucciniomycetes</taxon>
        <taxon>Pucciniales</taxon>
        <taxon>Pucciniaceae</taxon>
        <taxon>Puccinia</taxon>
    </lineage>
</organism>
<dbReference type="EMBL" id="PGCJ01000969">
    <property type="protein sequence ID" value="PLW12841.1"/>
    <property type="molecule type" value="Genomic_DNA"/>
</dbReference>
<dbReference type="AlphaFoldDB" id="A0A2N5SHZ2"/>
<evidence type="ECO:0000313" key="2">
    <source>
        <dbReference type="Proteomes" id="UP000235388"/>
    </source>
</evidence>
<gene>
    <name evidence="1" type="ORF">PCANC_19207</name>
</gene>
<dbReference type="Proteomes" id="UP000235388">
    <property type="component" value="Unassembled WGS sequence"/>
</dbReference>
<name>A0A2N5SHZ2_9BASI</name>